<dbReference type="EMBL" id="CCYD01002371">
    <property type="protein sequence ID" value="CEG47054.1"/>
    <property type="molecule type" value="Genomic_DNA"/>
</dbReference>
<accession>A0A0P1AYW2</accession>
<keyword evidence="2" id="KW-1185">Reference proteome</keyword>
<dbReference type="AlphaFoldDB" id="A0A0P1AYW2"/>
<reference evidence="2" key="1">
    <citation type="submission" date="2014-09" db="EMBL/GenBank/DDBJ databases">
        <authorList>
            <person name="Sharma Rahul"/>
            <person name="Thines Marco"/>
        </authorList>
    </citation>
    <scope>NUCLEOTIDE SEQUENCE [LARGE SCALE GENOMIC DNA]</scope>
</reference>
<protein>
    <submittedName>
        <fullName evidence="1">Uncharacterized protein</fullName>
    </submittedName>
</protein>
<dbReference type="GeneID" id="36398771"/>
<proteinExistence type="predicted"/>
<organism evidence="1 2">
    <name type="scientific">Plasmopara halstedii</name>
    <name type="common">Downy mildew of sunflower</name>
    <dbReference type="NCBI Taxonomy" id="4781"/>
    <lineage>
        <taxon>Eukaryota</taxon>
        <taxon>Sar</taxon>
        <taxon>Stramenopiles</taxon>
        <taxon>Oomycota</taxon>
        <taxon>Peronosporomycetes</taxon>
        <taxon>Peronosporales</taxon>
        <taxon>Peronosporaceae</taxon>
        <taxon>Plasmopara</taxon>
    </lineage>
</organism>
<dbReference type="Proteomes" id="UP000054928">
    <property type="component" value="Unassembled WGS sequence"/>
</dbReference>
<dbReference type="RefSeq" id="XP_024583423.1">
    <property type="nucleotide sequence ID" value="XM_024717978.1"/>
</dbReference>
<sequence>MPIDTIKAVNALEIHLVIQASTVQHMRHLNRLLYVTIVTSFDIYDMGRNQNN</sequence>
<evidence type="ECO:0000313" key="1">
    <source>
        <dbReference type="EMBL" id="CEG47054.1"/>
    </source>
</evidence>
<evidence type="ECO:0000313" key="2">
    <source>
        <dbReference type="Proteomes" id="UP000054928"/>
    </source>
</evidence>
<name>A0A0P1AYW2_PLAHL</name>